<evidence type="ECO:0000313" key="7">
    <source>
        <dbReference type="EMBL" id="SFP42531.1"/>
    </source>
</evidence>
<evidence type="ECO:0000259" key="6">
    <source>
        <dbReference type="Pfam" id="PF12637"/>
    </source>
</evidence>
<protein>
    <recommendedName>
        <fullName evidence="2">ribonucleoside-diphosphate reductase</fullName>
        <ecNumber evidence="2">1.17.4.1</ecNumber>
    </recommendedName>
</protein>
<feature type="domain" description="TSCPD" evidence="6">
    <location>
        <begin position="8"/>
        <end position="80"/>
    </location>
</feature>
<name>A0A662ZJ29_9GAMM</name>
<evidence type="ECO:0000313" key="8">
    <source>
        <dbReference type="Proteomes" id="UP000243745"/>
    </source>
</evidence>
<reference evidence="7 8" key="1">
    <citation type="submission" date="2016-10" db="EMBL/GenBank/DDBJ databases">
        <authorList>
            <person name="Varghese N."/>
            <person name="Submissions S."/>
        </authorList>
    </citation>
    <scope>NUCLEOTIDE SEQUENCE [LARGE SCALE GENOMIC DNA]</scope>
    <source>
        <strain evidence="7 8">DSM 1361</strain>
    </source>
</reference>
<dbReference type="Proteomes" id="UP000243745">
    <property type="component" value="Unassembled WGS sequence"/>
</dbReference>
<dbReference type="EMBL" id="FOXF01000022">
    <property type="protein sequence ID" value="SFP42531.1"/>
    <property type="molecule type" value="Genomic_DNA"/>
</dbReference>
<gene>
    <name evidence="7" type="ORF">SAMN02910344_01356</name>
</gene>
<sequence length="86" mass="8990">MKHIDYNTAGVCAKVISFDIDENTHTLDNVVFYGGCPGNLKMISKFVKGMKAEDVVAKCSGNTCGNKGTSCADQLAQAVACALSGL</sequence>
<evidence type="ECO:0000256" key="3">
    <source>
        <dbReference type="ARBA" id="ARBA00022634"/>
    </source>
</evidence>
<proteinExistence type="inferred from homology"/>
<dbReference type="EC" id="1.17.4.1" evidence="2"/>
<organism evidence="7 8">
    <name type="scientific">Ruminobacter amylophilus</name>
    <dbReference type="NCBI Taxonomy" id="867"/>
    <lineage>
        <taxon>Bacteria</taxon>
        <taxon>Pseudomonadati</taxon>
        <taxon>Pseudomonadota</taxon>
        <taxon>Gammaproteobacteria</taxon>
        <taxon>Aeromonadales</taxon>
        <taxon>Succinivibrionaceae</taxon>
        <taxon>Ruminobacter</taxon>
    </lineage>
</organism>
<dbReference type="AlphaFoldDB" id="A0A662ZJ29"/>
<dbReference type="OrthoDB" id="9801525at2"/>
<dbReference type="NCBIfam" id="TIGR03905">
    <property type="entry name" value="TIGR03905_4_Cys"/>
    <property type="match status" value="1"/>
</dbReference>
<evidence type="ECO:0000256" key="4">
    <source>
        <dbReference type="ARBA" id="ARBA00022741"/>
    </source>
</evidence>
<accession>A0A662ZJ29</accession>
<keyword evidence="3" id="KW-0237">DNA synthesis</keyword>
<evidence type="ECO:0000256" key="5">
    <source>
        <dbReference type="ARBA" id="ARBA00047754"/>
    </source>
</evidence>
<dbReference type="GO" id="GO:0004748">
    <property type="term" value="F:ribonucleoside-diphosphate reductase activity, thioredoxin disulfide as acceptor"/>
    <property type="evidence" value="ECO:0007669"/>
    <property type="project" value="UniProtKB-EC"/>
</dbReference>
<comment type="catalytic activity">
    <reaction evidence="5">
        <text>a 2'-deoxyribonucleoside 5'-diphosphate + [thioredoxin]-disulfide + H2O = a ribonucleoside 5'-diphosphate + [thioredoxin]-dithiol</text>
        <dbReference type="Rhea" id="RHEA:23252"/>
        <dbReference type="Rhea" id="RHEA-COMP:10698"/>
        <dbReference type="Rhea" id="RHEA-COMP:10700"/>
        <dbReference type="ChEBI" id="CHEBI:15377"/>
        <dbReference type="ChEBI" id="CHEBI:29950"/>
        <dbReference type="ChEBI" id="CHEBI:50058"/>
        <dbReference type="ChEBI" id="CHEBI:57930"/>
        <dbReference type="ChEBI" id="CHEBI:73316"/>
        <dbReference type="EC" id="1.17.4.1"/>
    </reaction>
</comment>
<evidence type="ECO:0000256" key="1">
    <source>
        <dbReference type="ARBA" id="ARBA00007405"/>
    </source>
</evidence>
<comment type="similarity">
    <text evidence="1">Belongs to the ribonucleoside diphosphate reductase class-2 family.</text>
</comment>
<keyword evidence="4" id="KW-0547">Nucleotide-binding</keyword>
<dbReference type="Pfam" id="PF12637">
    <property type="entry name" value="TSCPD"/>
    <property type="match status" value="1"/>
</dbReference>
<evidence type="ECO:0000256" key="2">
    <source>
        <dbReference type="ARBA" id="ARBA00012274"/>
    </source>
</evidence>
<dbReference type="GO" id="GO:0071897">
    <property type="term" value="P:DNA biosynthetic process"/>
    <property type="evidence" value="ECO:0007669"/>
    <property type="project" value="UniProtKB-KW"/>
</dbReference>
<dbReference type="RefSeq" id="WP_031580477.1">
    <property type="nucleotide sequence ID" value="NZ_FOXF01000022.1"/>
</dbReference>
<dbReference type="GO" id="GO:0000166">
    <property type="term" value="F:nucleotide binding"/>
    <property type="evidence" value="ECO:0007669"/>
    <property type="project" value="UniProtKB-KW"/>
</dbReference>
<keyword evidence="8" id="KW-1185">Reference proteome</keyword>
<dbReference type="InterPro" id="IPR024434">
    <property type="entry name" value="TSCPD_dom"/>
</dbReference>
<dbReference type="InterPro" id="IPR023806">
    <property type="entry name" value="CHP03905"/>
</dbReference>